<dbReference type="AlphaFoldDB" id="A0A415QF37"/>
<dbReference type="EMBL" id="QRPV01000021">
    <property type="protein sequence ID" value="RHM41435.1"/>
    <property type="molecule type" value="Genomic_DNA"/>
</dbReference>
<dbReference type="PANTHER" id="PTHR42852">
    <property type="entry name" value="THIOL:DISULFIDE INTERCHANGE PROTEIN DSBE"/>
    <property type="match status" value="1"/>
</dbReference>
<proteinExistence type="predicted"/>
<comment type="caution">
    <text evidence="6">The sequence shown here is derived from an EMBL/GenBank/DDBJ whole genome shotgun (WGS) entry which is preliminary data.</text>
</comment>
<keyword evidence="4" id="KW-0676">Redox-active center</keyword>
<dbReference type="Proteomes" id="UP000286038">
    <property type="component" value="Unassembled WGS sequence"/>
</dbReference>
<dbReference type="Gene3D" id="3.40.30.10">
    <property type="entry name" value="Glutaredoxin"/>
    <property type="match status" value="1"/>
</dbReference>
<dbReference type="CDD" id="cd02966">
    <property type="entry name" value="TlpA_like_family"/>
    <property type="match status" value="1"/>
</dbReference>
<dbReference type="InterPro" id="IPR013766">
    <property type="entry name" value="Thioredoxin_domain"/>
</dbReference>
<dbReference type="Pfam" id="PF00578">
    <property type="entry name" value="AhpC-TSA"/>
    <property type="match status" value="1"/>
</dbReference>
<keyword evidence="3" id="KW-1015">Disulfide bond</keyword>
<dbReference type="GO" id="GO:0016209">
    <property type="term" value="F:antioxidant activity"/>
    <property type="evidence" value="ECO:0007669"/>
    <property type="project" value="InterPro"/>
</dbReference>
<protein>
    <submittedName>
        <fullName evidence="6">TlpA family protein disulfide reductase</fullName>
    </submittedName>
</protein>
<evidence type="ECO:0000256" key="3">
    <source>
        <dbReference type="ARBA" id="ARBA00023157"/>
    </source>
</evidence>
<feature type="domain" description="Thioredoxin" evidence="5">
    <location>
        <begin position="54"/>
        <end position="199"/>
    </location>
</feature>
<gene>
    <name evidence="6" type="ORF">DWZ68_13940</name>
</gene>
<sequence length="360" mass="41554">MKKFIILAFTILLGGTVGYAQDYERLDKFLREYGSNWRHGYQEHAADGQVKAVNQLGMPAPRYSFSKELNSKKLKGKFVIMNFWSTWCGGCRALCQDLDSIMVKGSDEYRDVQIIGVNYKENLVDKGYKAREWWEQKAFGYPTTDDNKGVEEFSTAVHAGHPTMMLIDDRGIIRGRWDAWSPGTVANAALAVWVLKIVPQQGVTLDLDLARQYMKEKNYLRVLYILEGLPETDETRLMKLEALLHESSYQAGFFIGKLMENAKEQANYGMLLGIAQIVERTEVYSSFCKIGLEAVSLHNRQSKRVDDDSWILEYKLKFRYGKQMQMEAERAIDERIRIYGEDKSNKDELSVWKQARKELK</sequence>
<keyword evidence="2" id="KW-0201">Cytochrome c-type biogenesis</keyword>
<dbReference type="RefSeq" id="WP_118450698.1">
    <property type="nucleotide sequence ID" value="NZ_CABJDM010000021.1"/>
</dbReference>
<dbReference type="PROSITE" id="PS51352">
    <property type="entry name" value="THIOREDOXIN_2"/>
    <property type="match status" value="1"/>
</dbReference>
<reference evidence="6 7" key="1">
    <citation type="submission" date="2018-08" db="EMBL/GenBank/DDBJ databases">
        <title>A genome reference for cultivated species of the human gut microbiota.</title>
        <authorList>
            <person name="Zou Y."/>
            <person name="Xue W."/>
            <person name="Luo G."/>
        </authorList>
    </citation>
    <scope>NUCLEOTIDE SEQUENCE [LARGE SCALE GENOMIC DNA]</scope>
    <source>
        <strain evidence="6 7">AF34-33</strain>
    </source>
</reference>
<dbReference type="InterPro" id="IPR000866">
    <property type="entry name" value="AhpC/TSA"/>
</dbReference>
<comment type="subcellular location">
    <subcellularLocation>
        <location evidence="1">Cell envelope</location>
    </subcellularLocation>
</comment>
<evidence type="ECO:0000256" key="2">
    <source>
        <dbReference type="ARBA" id="ARBA00022748"/>
    </source>
</evidence>
<evidence type="ECO:0000313" key="6">
    <source>
        <dbReference type="EMBL" id="RHM41435.1"/>
    </source>
</evidence>
<dbReference type="InterPro" id="IPR036249">
    <property type="entry name" value="Thioredoxin-like_sf"/>
</dbReference>
<accession>A0A415QF37</accession>
<dbReference type="SUPFAM" id="SSF52833">
    <property type="entry name" value="Thioredoxin-like"/>
    <property type="match status" value="1"/>
</dbReference>
<evidence type="ECO:0000313" key="7">
    <source>
        <dbReference type="Proteomes" id="UP000286038"/>
    </source>
</evidence>
<dbReference type="PANTHER" id="PTHR42852:SF6">
    <property type="entry name" value="THIOL:DISULFIDE INTERCHANGE PROTEIN DSBE"/>
    <property type="match status" value="1"/>
</dbReference>
<dbReference type="InterPro" id="IPR050553">
    <property type="entry name" value="Thioredoxin_ResA/DsbE_sf"/>
</dbReference>
<organism evidence="6 7">
    <name type="scientific">Butyricimonas virosa</name>
    <dbReference type="NCBI Taxonomy" id="544645"/>
    <lineage>
        <taxon>Bacteria</taxon>
        <taxon>Pseudomonadati</taxon>
        <taxon>Bacteroidota</taxon>
        <taxon>Bacteroidia</taxon>
        <taxon>Bacteroidales</taxon>
        <taxon>Odoribacteraceae</taxon>
        <taxon>Butyricimonas</taxon>
    </lineage>
</organism>
<evidence type="ECO:0000256" key="4">
    <source>
        <dbReference type="ARBA" id="ARBA00023284"/>
    </source>
</evidence>
<dbReference type="GO" id="GO:0016491">
    <property type="term" value="F:oxidoreductase activity"/>
    <property type="evidence" value="ECO:0007669"/>
    <property type="project" value="InterPro"/>
</dbReference>
<evidence type="ECO:0000259" key="5">
    <source>
        <dbReference type="PROSITE" id="PS51352"/>
    </source>
</evidence>
<dbReference type="GO" id="GO:0030313">
    <property type="term" value="C:cell envelope"/>
    <property type="evidence" value="ECO:0007669"/>
    <property type="project" value="UniProtKB-SubCell"/>
</dbReference>
<evidence type="ECO:0000256" key="1">
    <source>
        <dbReference type="ARBA" id="ARBA00004196"/>
    </source>
</evidence>
<name>A0A415QF37_9BACT</name>
<dbReference type="GO" id="GO:0017004">
    <property type="term" value="P:cytochrome complex assembly"/>
    <property type="evidence" value="ECO:0007669"/>
    <property type="project" value="UniProtKB-KW"/>
</dbReference>